<evidence type="ECO:0000313" key="3">
    <source>
        <dbReference type="EMBL" id="ACD82410.1"/>
    </source>
</evidence>
<keyword evidence="2" id="KW-0812">Transmembrane</keyword>
<accession>B3DYD3</accession>
<dbReference type="KEGG" id="min:Minf_0352"/>
<feature type="region of interest" description="Disordered" evidence="1">
    <location>
        <begin position="139"/>
        <end position="181"/>
    </location>
</feature>
<evidence type="ECO:0000313" key="4">
    <source>
        <dbReference type="Proteomes" id="UP000009149"/>
    </source>
</evidence>
<proteinExistence type="predicted"/>
<protein>
    <submittedName>
        <fullName evidence="3">Uncharacterized protein</fullName>
    </submittedName>
</protein>
<reference evidence="3 4" key="1">
    <citation type="journal article" date="2008" name="Biol. Direct">
        <title>Complete genome sequence of the extremely acidophilic methanotroph isolate V4, Methylacidiphilum infernorum, a representative of the bacterial phylum Verrucomicrobia.</title>
        <authorList>
            <person name="Hou S."/>
            <person name="Makarova K.S."/>
            <person name="Saw J.H."/>
            <person name="Senin P."/>
            <person name="Ly B.V."/>
            <person name="Zhou Z."/>
            <person name="Ren Y."/>
            <person name="Wang J."/>
            <person name="Galperin M.Y."/>
            <person name="Omelchenko M.V."/>
            <person name="Wolf Y.I."/>
            <person name="Yutin N."/>
            <person name="Koonin E.V."/>
            <person name="Stott M.B."/>
            <person name="Mountain B.W."/>
            <person name="Crowe M.A."/>
            <person name="Smirnova A.V."/>
            <person name="Dunfield P.F."/>
            <person name="Feng L."/>
            <person name="Wang L."/>
            <person name="Alam M."/>
        </authorList>
    </citation>
    <scope>NUCLEOTIDE SEQUENCE [LARGE SCALE GENOMIC DNA]</scope>
    <source>
        <strain evidence="4">Isolate V4</strain>
    </source>
</reference>
<evidence type="ECO:0000256" key="1">
    <source>
        <dbReference type="SAM" id="MobiDB-lite"/>
    </source>
</evidence>
<name>B3DYD3_METI4</name>
<feature type="compositionally biased region" description="Low complexity" evidence="1">
    <location>
        <begin position="156"/>
        <end position="181"/>
    </location>
</feature>
<dbReference type="STRING" id="481448.Minf_0352"/>
<gene>
    <name evidence="3" type="ordered locus">Minf_0352</name>
</gene>
<feature type="transmembrane region" description="Helical" evidence="2">
    <location>
        <begin position="29"/>
        <end position="47"/>
    </location>
</feature>
<dbReference type="AlphaFoldDB" id="B3DYD3"/>
<dbReference type="EMBL" id="CP000975">
    <property type="protein sequence ID" value="ACD82410.1"/>
    <property type="molecule type" value="Genomic_DNA"/>
</dbReference>
<keyword evidence="2" id="KW-0472">Membrane</keyword>
<organism evidence="3 4">
    <name type="scientific">Methylacidiphilum infernorum (isolate V4)</name>
    <name type="common">Methylokorus infernorum (strain V4)</name>
    <dbReference type="NCBI Taxonomy" id="481448"/>
    <lineage>
        <taxon>Bacteria</taxon>
        <taxon>Pseudomonadati</taxon>
        <taxon>Verrucomicrobiota</taxon>
        <taxon>Methylacidiphilae</taxon>
        <taxon>Methylacidiphilales</taxon>
        <taxon>Methylacidiphilaceae</taxon>
        <taxon>Methylacidiphilum (ex Ratnadevi et al. 2023)</taxon>
    </lineage>
</organism>
<dbReference type="Proteomes" id="UP000009149">
    <property type="component" value="Chromosome"/>
</dbReference>
<dbReference type="HOGENOM" id="CLU_1487396_0_0_0"/>
<keyword evidence="2" id="KW-1133">Transmembrane helix</keyword>
<dbReference type="eggNOG" id="ENOG50329S1">
    <property type="taxonomic scope" value="Bacteria"/>
</dbReference>
<dbReference type="OrthoDB" id="200075at2"/>
<evidence type="ECO:0000256" key="2">
    <source>
        <dbReference type="SAM" id="Phobius"/>
    </source>
</evidence>
<sequence>MNKENKEAPRNGCMKLFPLSFPRDKKNRFFYGLALFFLWGALFPLIGQTSFSPNSPRSLPAEKSLDSDQQALLSEMQESFRRMLDKQDKELDGLLKELKKAPKEKKIDYLTLIVTRLIEQRKEMHQEMDAMRTRMRELKSLSPTNNIRHRPSQELSSDPSAAASSPSESTSETSSGNETPH</sequence>
<dbReference type="RefSeq" id="WP_012462692.1">
    <property type="nucleotide sequence ID" value="NC_010794.1"/>
</dbReference>